<dbReference type="GO" id="GO:0005737">
    <property type="term" value="C:cytoplasm"/>
    <property type="evidence" value="ECO:0007669"/>
    <property type="project" value="UniProtKB-SubCell"/>
</dbReference>
<dbReference type="PANTHER" id="PTHR12596">
    <property type="entry name" value="EXPORTIN 4,7-RELATED"/>
    <property type="match status" value="1"/>
</dbReference>
<evidence type="ECO:0000313" key="8">
    <source>
        <dbReference type="Proteomes" id="UP000093561"/>
    </source>
</evidence>
<protein>
    <recommendedName>
        <fullName evidence="10">Exportin-4</fullName>
    </recommendedName>
</protein>
<evidence type="ECO:0000256" key="4">
    <source>
        <dbReference type="ARBA" id="ARBA00022448"/>
    </source>
</evidence>
<keyword evidence="6" id="KW-0653">Protein transport</keyword>
<organism evidence="8 9">
    <name type="scientific">Wuchereria bancrofti</name>
    <dbReference type="NCBI Taxonomy" id="6293"/>
    <lineage>
        <taxon>Eukaryota</taxon>
        <taxon>Metazoa</taxon>
        <taxon>Ecdysozoa</taxon>
        <taxon>Nematoda</taxon>
        <taxon>Chromadorea</taxon>
        <taxon>Rhabditida</taxon>
        <taxon>Spirurina</taxon>
        <taxon>Spiruromorpha</taxon>
        <taxon>Filarioidea</taxon>
        <taxon>Onchocercidae</taxon>
        <taxon>Wuchereria</taxon>
    </lineage>
</organism>
<accession>A0AAF5Q5U6</accession>
<comment type="subcellular location">
    <subcellularLocation>
        <location evidence="2">Cytoplasm</location>
    </subcellularLocation>
    <subcellularLocation>
        <location evidence="1">Nucleus</location>
    </subcellularLocation>
</comment>
<evidence type="ECO:0000256" key="3">
    <source>
        <dbReference type="ARBA" id="ARBA00009466"/>
    </source>
</evidence>
<dbReference type="GO" id="GO:0006611">
    <property type="term" value="P:protein export from nucleus"/>
    <property type="evidence" value="ECO:0007669"/>
    <property type="project" value="TreeGrafter"/>
</dbReference>
<keyword evidence="7" id="KW-0539">Nucleus</keyword>
<evidence type="ECO:0000256" key="7">
    <source>
        <dbReference type="ARBA" id="ARBA00023242"/>
    </source>
</evidence>
<reference evidence="8" key="2">
    <citation type="journal article" date="2016" name="Mol. Ecol.">
        <title>Population genomics of the filarial nematode parasite Wuchereria bancrofti from mosquitoes.</title>
        <authorList>
            <person name="Small S.T."/>
            <person name="Reimer L.J."/>
            <person name="Tisch D.J."/>
            <person name="King C.L."/>
            <person name="Christensen B.M."/>
            <person name="Siba P.M."/>
            <person name="Kazura J.W."/>
            <person name="Serre D."/>
            <person name="Zimmerman P.A."/>
        </authorList>
    </citation>
    <scope>NUCLEOTIDE SEQUENCE</scope>
    <source>
        <strain evidence="8">pt0022</strain>
    </source>
</reference>
<name>A0AAF5Q5U6_WUCBA</name>
<dbReference type="WBParaSite" id="mrna-Wban_10555">
    <property type="protein sequence ID" value="mrna-Wban_10555"/>
    <property type="gene ID" value="Wban_10555"/>
</dbReference>
<evidence type="ECO:0000256" key="1">
    <source>
        <dbReference type="ARBA" id="ARBA00004123"/>
    </source>
</evidence>
<dbReference type="InterPro" id="IPR044189">
    <property type="entry name" value="XPO4/7-like"/>
</dbReference>
<dbReference type="Proteomes" id="UP000093561">
    <property type="component" value="Unassembled WGS sequence"/>
</dbReference>
<dbReference type="AlphaFoldDB" id="A0AAF5Q5U6"/>
<comment type="similarity">
    <text evidence="3">Belongs to the exportin family.</text>
</comment>
<evidence type="ECO:0000256" key="5">
    <source>
        <dbReference type="ARBA" id="ARBA00022490"/>
    </source>
</evidence>
<evidence type="ECO:0000313" key="9">
    <source>
        <dbReference type="WBParaSite" id="mrna-Wban_10555"/>
    </source>
</evidence>
<dbReference type="GO" id="GO:0005049">
    <property type="term" value="F:nuclear export signal receptor activity"/>
    <property type="evidence" value="ECO:0007669"/>
    <property type="project" value="InterPro"/>
</dbReference>
<keyword evidence="4" id="KW-0813">Transport</keyword>
<reference evidence="8" key="1">
    <citation type="submission" date="2015-03" db="EMBL/GenBank/DDBJ databases">
        <title>Wuchereria bancrofti Genome Sequencing Papua New Guinea Strain.</title>
        <authorList>
            <person name="Small S.T."/>
            <person name="Serre D."/>
            <person name="Zimmerman P.A."/>
        </authorList>
    </citation>
    <scope>NUCLEOTIDE SEQUENCE [LARGE SCALE GENOMIC DNA]</scope>
    <source>
        <strain evidence="8">pt0022</strain>
    </source>
</reference>
<reference evidence="9" key="3">
    <citation type="submission" date="2024-02" db="UniProtKB">
        <authorList>
            <consortium name="WormBaseParasite"/>
        </authorList>
    </citation>
    <scope>IDENTIFICATION</scope>
    <source>
        <strain evidence="9">pt0022</strain>
    </source>
</reference>
<evidence type="ECO:0000256" key="6">
    <source>
        <dbReference type="ARBA" id="ARBA00022927"/>
    </source>
</evidence>
<dbReference type="GO" id="GO:0005643">
    <property type="term" value="C:nuclear pore"/>
    <property type="evidence" value="ECO:0007669"/>
    <property type="project" value="TreeGrafter"/>
</dbReference>
<evidence type="ECO:0000256" key="2">
    <source>
        <dbReference type="ARBA" id="ARBA00004496"/>
    </source>
</evidence>
<proteinExistence type="inferred from homology"/>
<sequence>MRNIKGRKPAPAIRRELNDRLIEEMEQMARQLSASEPASSPLHLAALMYFRDLGSRVTLEQCRAVLEETSSEFVICSLVQNSALIVIRKWATLEPRIKKEHFDYFLGRALFKFGRSLKIRTEMLRSCAKLLKRSIFDGHACDFDSLASKFYVLFTDREPEIHRITYDFFVLILDEFDRCWKAEDLGIPYDFQFSAKLAFEEKGLLEIFSKCIRIISQHCVFISDSNDLRSLSMIEYLLRISIFIFKRNFGIHHFSKNSDKAIRGPPKTWKPLFLWNEFLQLFFRLHKFFHNDRGISLLTSTCITELASIRDVVLIDITPDSNFKLVSSFGIPFVTAYDRYISDFLSGLIWTFNSEAVMPEIYNYCVIIVNVLSNHSIYSLAHAEASFPTFISFIPILMKIFATKLLDTKQRSENEDGNEAAANEAQSSPVTAQKWAYISAIQYLLKGWSIVLQNAQFVKELTGRWFDDYKMTMSIISSFMHAIFSVPFGEREEVSVSLPDREIFKEILIKIGSFSSYFFGQSLSKIFTILAETVEEFLSTIETNVTVEELNMWRENMHWILLIVGHSLVEEDDNHNYVFQNRLLNYYENIVTRENNDFSIYALYIKACIVEPQDLTDPSDIDLVIKIIGIVFAWFSVEDILLKDHGIVAISTELCGTSLWCAKRLISALGIHIQNFQGTNQLAKVSQDIIQILIDFALQKSFRIIELMPDEKKICTDAVQLLSTLAYTTYRETSKSVHLYSYLTTVKIENLSVRSSLLKVLVQFGSIINDEGKQKTLYEMILMPIRNKFMVICEKPTATNKNIEDLLECFCAVAEATQKCSANFLFEYLKPVLNFCIDLLSLYTESISTVNAVLQFFNCFTKRLSMYCDNHDDMLLIYDMLLELIQMYETEQAEQYKTSISKEKASDLIVLLEILINALDKRSRPVNLLTGEPELIENRSHIIVTACNMFLSVMRYDFFKLPVLRKNFYRFLKCSTEMAPECIAKLSEENFILIVDYLRRGLQSESEKDNLLSSIKDCFEQEVSINSANAITNLGIYFTKHIRNDTAIKNFSILIEPTFTICLNAMWQEDAQSLATSAALYSLSCCDEDACKTYIKNLLSREVNHPHRTLLRTAFRRLMTDIPGKRLEKSEQRNFHDRLKHFLIETKGLLVIE</sequence>
<keyword evidence="5" id="KW-0963">Cytoplasm</keyword>
<evidence type="ECO:0008006" key="10">
    <source>
        <dbReference type="Google" id="ProtNLM"/>
    </source>
</evidence>
<dbReference type="PANTHER" id="PTHR12596:SF1">
    <property type="entry name" value="EXPORTIN-4"/>
    <property type="match status" value="1"/>
</dbReference>